<dbReference type="PANTHER" id="PTHR10724">
    <property type="entry name" value="30S RIBOSOMAL PROTEIN S1"/>
    <property type="match status" value="1"/>
</dbReference>
<evidence type="ECO:0000313" key="3">
    <source>
        <dbReference type="Proteomes" id="UP001224359"/>
    </source>
</evidence>
<dbReference type="RefSeq" id="WP_306978369.1">
    <property type="nucleotide sequence ID" value="NZ_JAUSTQ010000020.1"/>
</dbReference>
<sequence length="126" mass="14444">MNIQEGDIIKGEVTGIQPYGAFVKIDDDRQGLVHISEITHGYVKDVHDYVSVGEVINVKVVDAEPSEGKFSLSIRATQSRPIHAKTRAEQIRDMQHNQDENGFNILKDKLNEWIEQSKDREQTYRH</sequence>
<keyword evidence="3" id="KW-1185">Reference proteome</keyword>
<proteinExistence type="predicted"/>
<feature type="domain" description="S1 motif" evidence="1">
    <location>
        <begin position="6"/>
        <end position="75"/>
    </location>
</feature>
<comment type="caution">
    <text evidence="2">The sequence shown here is derived from an EMBL/GenBank/DDBJ whole genome shotgun (WGS) entry which is preliminary data.</text>
</comment>
<dbReference type="NCBIfam" id="NF005973">
    <property type="entry name" value="PRK08059.1"/>
    <property type="match status" value="1"/>
</dbReference>
<accession>A0ABT9VIP4</accession>
<gene>
    <name evidence="2" type="ORF">J2S77_002849</name>
</gene>
<dbReference type="SMART" id="SM00316">
    <property type="entry name" value="S1"/>
    <property type="match status" value="1"/>
</dbReference>
<dbReference type="Gene3D" id="2.40.50.140">
    <property type="entry name" value="Nucleic acid-binding proteins"/>
    <property type="match status" value="1"/>
</dbReference>
<dbReference type="InterPro" id="IPR050437">
    <property type="entry name" value="Ribos_protein_bS1-like"/>
</dbReference>
<dbReference type="InterPro" id="IPR012340">
    <property type="entry name" value="NA-bd_OB-fold"/>
</dbReference>
<dbReference type="PANTHER" id="PTHR10724:SF10">
    <property type="entry name" value="S1 RNA-BINDING DOMAIN-CONTAINING PROTEIN 1"/>
    <property type="match status" value="1"/>
</dbReference>
<dbReference type="NCBIfam" id="NF040579">
    <property type="entry name" value="S1_dom_CvfD"/>
    <property type="match status" value="1"/>
</dbReference>
<name>A0ABT9VIP4_9BACI</name>
<reference evidence="2 3" key="1">
    <citation type="submission" date="2023-07" db="EMBL/GenBank/DDBJ databases">
        <title>Genomic Encyclopedia of Type Strains, Phase IV (KMG-IV): sequencing the most valuable type-strain genomes for metagenomic binning, comparative biology and taxonomic classification.</title>
        <authorList>
            <person name="Goeker M."/>
        </authorList>
    </citation>
    <scope>NUCLEOTIDE SEQUENCE [LARGE SCALE GENOMIC DNA]</scope>
    <source>
        <strain evidence="2 3">DSM 16460</strain>
    </source>
</reference>
<evidence type="ECO:0000259" key="1">
    <source>
        <dbReference type="PROSITE" id="PS50126"/>
    </source>
</evidence>
<protein>
    <submittedName>
        <fullName evidence="2">General stress protein 13</fullName>
    </submittedName>
</protein>
<dbReference type="InterPro" id="IPR003029">
    <property type="entry name" value="S1_domain"/>
</dbReference>
<dbReference type="Proteomes" id="UP001224359">
    <property type="component" value="Unassembled WGS sequence"/>
</dbReference>
<dbReference type="PROSITE" id="PS50126">
    <property type="entry name" value="S1"/>
    <property type="match status" value="1"/>
</dbReference>
<organism evidence="2 3">
    <name type="scientific">Alkalibacillus salilacus</name>
    <dbReference type="NCBI Taxonomy" id="284582"/>
    <lineage>
        <taxon>Bacteria</taxon>
        <taxon>Bacillati</taxon>
        <taxon>Bacillota</taxon>
        <taxon>Bacilli</taxon>
        <taxon>Bacillales</taxon>
        <taxon>Bacillaceae</taxon>
        <taxon>Alkalibacillus</taxon>
    </lineage>
</organism>
<dbReference type="EMBL" id="JAUSTQ010000020">
    <property type="protein sequence ID" value="MDQ0160842.1"/>
    <property type="molecule type" value="Genomic_DNA"/>
</dbReference>
<evidence type="ECO:0000313" key="2">
    <source>
        <dbReference type="EMBL" id="MDQ0160842.1"/>
    </source>
</evidence>
<dbReference type="SUPFAM" id="SSF50249">
    <property type="entry name" value="Nucleic acid-binding proteins"/>
    <property type="match status" value="1"/>
</dbReference>
<dbReference type="Pfam" id="PF00575">
    <property type="entry name" value="S1"/>
    <property type="match status" value="1"/>
</dbReference>